<evidence type="ECO:0000259" key="1">
    <source>
        <dbReference type="Pfam" id="PF18765"/>
    </source>
</evidence>
<dbReference type="PANTHER" id="PTHR43852:SF3">
    <property type="entry name" value="NUCLEOTIDYLTRANSFERASE"/>
    <property type="match status" value="1"/>
</dbReference>
<reference evidence="2 3" key="1">
    <citation type="submission" date="2017-09" db="EMBL/GenBank/DDBJ databases">
        <title>Bloom of a denitrifying methanotroph, Candidatus Methylomirabilis limnetica, in a deep stratified lake.</title>
        <authorList>
            <person name="Graf J.S."/>
            <person name="Marchant H.K."/>
            <person name="Tienken D."/>
            <person name="Hach P.F."/>
            <person name="Brand A."/>
            <person name="Schubert C.J."/>
            <person name="Kuypers M.M."/>
            <person name="Milucka J."/>
        </authorList>
    </citation>
    <scope>NUCLEOTIDE SEQUENCE [LARGE SCALE GENOMIC DNA]</scope>
    <source>
        <strain evidence="2 3">Zug</strain>
    </source>
</reference>
<comment type="caution">
    <text evidence="2">The sequence shown here is derived from an EMBL/GenBank/DDBJ whole genome shotgun (WGS) entry which is preliminary data.</text>
</comment>
<sequence>MSLSTIYTLDHDERSRIMDQFVSELASEPGMAFAYLYGSFVDSEAFRDVDVGVYMRSMAPGEMTTRAMALAQCLSTKVRLPVDVRVLNAAPIPFLYHVLRGHLLLSHDDDLLTEVIERTACRYLDIASLLRSSAREAFAA</sequence>
<gene>
    <name evidence="2" type="ORF">CLG94_02885</name>
</gene>
<protein>
    <recommendedName>
        <fullName evidence="1">Polymerase beta nucleotidyltransferase domain-containing protein</fullName>
    </recommendedName>
</protein>
<dbReference type="SUPFAM" id="SSF81301">
    <property type="entry name" value="Nucleotidyltransferase"/>
    <property type="match status" value="1"/>
</dbReference>
<proteinExistence type="predicted"/>
<feature type="domain" description="Polymerase beta nucleotidyltransferase" evidence="1">
    <location>
        <begin position="24"/>
        <end position="109"/>
    </location>
</feature>
<dbReference type="Gene3D" id="3.30.460.10">
    <property type="entry name" value="Beta Polymerase, domain 2"/>
    <property type="match status" value="1"/>
</dbReference>
<name>A0A2T4TZX7_9BACT</name>
<dbReference type="EMBL" id="NVQC01000013">
    <property type="protein sequence ID" value="PTL36642.1"/>
    <property type="molecule type" value="Genomic_DNA"/>
</dbReference>
<evidence type="ECO:0000313" key="2">
    <source>
        <dbReference type="EMBL" id="PTL36642.1"/>
    </source>
</evidence>
<dbReference type="InterPro" id="IPR041633">
    <property type="entry name" value="Polbeta"/>
</dbReference>
<keyword evidence="3" id="KW-1185">Reference proteome</keyword>
<dbReference type="Proteomes" id="UP000241436">
    <property type="component" value="Unassembled WGS sequence"/>
</dbReference>
<dbReference type="PANTHER" id="PTHR43852">
    <property type="entry name" value="NUCLEOTIDYLTRANSFERASE"/>
    <property type="match status" value="1"/>
</dbReference>
<dbReference type="Pfam" id="PF18765">
    <property type="entry name" value="Polbeta"/>
    <property type="match status" value="1"/>
</dbReference>
<dbReference type="CDD" id="cd05403">
    <property type="entry name" value="NT_KNTase_like"/>
    <property type="match status" value="1"/>
</dbReference>
<evidence type="ECO:0000313" key="3">
    <source>
        <dbReference type="Proteomes" id="UP000241436"/>
    </source>
</evidence>
<dbReference type="InterPro" id="IPR043519">
    <property type="entry name" value="NT_sf"/>
</dbReference>
<dbReference type="InterPro" id="IPR052930">
    <property type="entry name" value="TA_antitoxin_MntA"/>
</dbReference>
<organism evidence="2 3">
    <name type="scientific">Candidatus Methylomirabilis limnetica</name>
    <dbReference type="NCBI Taxonomy" id="2033718"/>
    <lineage>
        <taxon>Bacteria</taxon>
        <taxon>Candidatus Methylomirabilota</taxon>
        <taxon>Candidatus Methylomirabilia</taxon>
        <taxon>Candidatus Methylomirabilales</taxon>
        <taxon>Candidatus Methylomirabilaceae</taxon>
        <taxon>Candidatus Methylomirabilis</taxon>
    </lineage>
</organism>
<dbReference type="AlphaFoldDB" id="A0A2T4TZX7"/>
<reference evidence="3" key="2">
    <citation type="journal article" date="2018" name="Environ. Microbiol.">
        <title>Bloom of a denitrifying methanotroph, 'Candidatus Methylomirabilis limnetica', in a deep stratified lake.</title>
        <authorList>
            <person name="Graf J.S."/>
            <person name="Mayr M.J."/>
            <person name="Marchant H.K."/>
            <person name="Tienken D."/>
            <person name="Hach P.F."/>
            <person name="Brand A."/>
            <person name="Schubert C.J."/>
            <person name="Kuypers M.M."/>
            <person name="Milucka J."/>
        </authorList>
    </citation>
    <scope>NUCLEOTIDE SEQUENCE [LARGE SCALE GENOMIC DNA]</scope>
    <source>
        <strain evidence="3">Zug</strain>
    </source>
</reference>
<accession>A0A2T4TZX7</accession>